<dbReference type="Pfam" id="PF13115">
    <property type="entry name" value="YtkA"/>
    <property type="match status" value="1"/>
</dbReference>
<accession>A0ABD4A870</accession>
<dbReference type="InterPro" id="IPR032693">
    <property type="entry name" value="YtkA-like_dom"/>
</dbReference>
<comment type="caution">
    <text evidence="2">The sequence shown here is derived from an EMBL/GenBank/DDBJ whole genome shotgun (WGS) entry which is preliminary data.</text>
</comment>
<evidence type="ECO:0000313" key="2">
    <source>
        <dbReference type="EMBL" id="KIO73203.1"/>
    </source>
</evidence>
<proteinExistence type="predicted"/>
<protein>
    <recommendedName>
        <fullName evidence="1">YtkA-like domain-containing protein</fullName>
    </recommendedName>
</protein>
<organism evidence="2 3">
    <name type="scientific">Caldibacillus thermoamylovorans</name>
    <dbReference type="NCBI Taxonomy" id="35841"/>
    <lineage>
        <taxon>Bacteria</taxon>
        <taxon>Bacillati</taxon>
        <taxon>Bacillota</taxon>
        <taxon>Bacilli</taxon>
        <taxon>Bacillales</taxon>
        <taxon>Bacillaceae</taxon>
        <taxon>Caldibacillus</taxon>
    </lineage>
</organism>
<evidence type="ECO:0000259" key="1">
    <source>
        <dbReference type="Pfam" id="PF13115"/>
    </source>
</evidence>
<reference evidence="2 3" key="1">
    <citation type="submission" date="2015-01" db="EMBL/GenBank/DDBJ databases">
        <title>Draft Genome Sequences of Four Bacillus thermoamylovorans Strains, Isolated From Food Products.</title>
        <authorList>
            <person name="Krawcyk A.O."/>
            <person name="Berendsen E.M."/>
            <person name="Eijlander R.T."/>
            <person name="de Jong A."/>
            <person name="Wells-Bennik M."/>
            <person name="Kuipers O.P."/>
        </authorList>
    </citation>
    <scope>NUCLEOTIDE SEQUENCE [LARGE SCALE GENOMIC DNA]</scope>
    <source>
        <strain evidence="2 3">B4167</strain>
    </source>
</reference>
<dbReference type="Proteomes" id="UP000032076">
    <property type="component" value="Unassembled WGS sequence"/>
</dbReference>
<gene>
    <name evidence="2" type="ORF">B4167_2344</name>
</gene>
<dbReference type="AlphaFoldDB" id="A0ABD4A870"/>
<evidence type="ECO:0000313" key="3">
    <source>
        <dbReference type="Proteomes" id="UP000032076"/>
    </source>
</evidence>
<feature type="domain" description="YtkA-like" evidence="1">
    <location>
        <begin position="12"/>
        <end position="72"/>
    </location>
</feature>
<dbReference type="EMBL" id="JXLU01000056">
    <property type="protein sequence ID" value="KIO73203.1"/>
    <property type="molecule type" value="Genomic_DNA"/>
</dbReference>
<sequence>MKEYNNNSKRLKLIAHVTKDGSPFSNTNVHFEIWSSDNNKHLMSIKVNEKEEGEYVGESDTSIEKGTYTVYIQVENGSETELIIQKIDVP</sequence>
<name>A0ABD4A870_9BACI</name>